<dbReference type="GeneID" id="28978570"/>
<evidence type="ECO:0000313" key="2">
    <source>
        <dbReference type="EMBL" id="KPV72162.1"/>
    </source>
</evidence>
<reference evidence="2 3" key="1">
    <citation type="journal article" date="2015" name="Front. Microbiol.">
        <title>Genome sequence of the plant growth promoting endophytic yeast Rhodotorula graminis WP1.</title>
        <authorList>
            <person name="Firrincieli A."/>
            <person name="Otillar R."/>
            <person name="Salamov A."/>
            <person name="Schmutz J."/>
            <person name="Khan Z."/>
            <person name="Redman R.S."/>
            <person name="Fleck N.D."/>
            <person name="Lindquist E."/>
            <person name="Grigoriev I.V."/>
            <person name="Doty S.L."/>
        </authorList>
    </citation>
    <scope>NUCLEOTIDE SEQUENCE [LARGE SCALE GENOMIC DNA]</scope>
    <source>
        <strain evidence="2 3">WP1</strain>
    </source>
</reference>
<feature type="region of interest" description="Disordered" evidence="1">
    <location>
        <begin position="377"/>
        <end position="452"/>
    </location>
</feature>
<gene>
    <name evidence="2" type="ORF">RHOBADRAFT_55995</name>
</gene>
<organism evidence="2 3">
    <name type="scientific">Rhodotorula graminis (strain WP1)</name>
    <dbReference type="NCBI Taxonomy" id="578459"/>
    <lineage>
        <taxon>Eukaryota</taxon>
        <taxon>Fungi</taxon>
        <taxon>Dikarya</taxon>
        <taxon>Basidiomycota</taxon>
        <taxon>Pucciniomycotina</taxon>
        <taxon>Microbotryomycetes</taxon>
        <taxon>Sporidiobolales</taxon>
        <taxon>Sporidiobolaceae</taxon>
        <taxon>Rhodotorula</taxon>
    </lineage>
</organism>
<feature type="compositionally biased region" description="Basic and acidic residues" evidence="1">
    <location>
        <begin position="438"/>
        <end position="452"/>
    </location>
</feature>
<evidence type="ECO:0000313" key="3">
    <source>
        <dbReference type="Proteomes" id="UP000053890"/>
    </source>
</evidence>
<name>A0A0P9EKF8_RHOGW</name>
<evidence type="ECO:0000256" key="1">
    <source>
        <dbReference type="SAM" id="MobiDB-lite"/>
    </source>
</evidence>
<dbReference type="Proteomes" id="UP000053890">
    <property type="component" value="Unassembled WGS sequence"/>
</dbReference>
<dbReference type="EMBL" id="KQ474088">
    <property type="protein sequence ID" value="KPV72162.1"/>
    <property type="molecule type" value="Genomic_DNA"/>
</dbReference>
<protein>
    <submittedName>
        <fullName evidence="2">Uncharacterized protein</fullName>
    </submittedName>
</protein>
<dbReference type="STRING" id="578459.A0A0P9EKF8"/>
<proteinExistence type="predicted"/>
<feature type="region of interest" description="Disordered" evidence="1">
    <location>
        <begin position="307"/>
        <end position="330"/>
    </location>
</feature>
<accession>A0A0P9EKF8</accession>
<sequence length="452" mass="50156">MDDSLRSSKEVLHSQLVAFKRTTHWDALLPHERAKVVDLVLSSYVQLWTRRPEDHFDWNSIKYRELLKMVGVMAGTVSERNRIRHEQARRTYDAILASVERVEFACWRRPDALASFAVWRDELCSGAGFTIVKLQRIEHIAPGVVLRVLNAAVDQVETGLQAGRLPATFLPSGDELFVIAHTSTQKDSKRYADFLLFLYDLDKLYRTPIGAYYVPDGVYLSQLDTALETLHHPAQQAHFARLSPGQQLEALDKGRGILFSACAELRRAGRLPDPAVRIGRFYEAIFWPPVDEQGVVAGPSHHLNFASPSDAAGLGAPHEPTQQPSLLPSYFPHQAAAPSSYWPPAPQYHHHHHLLTSPSHSTPASYGYSPSSSASASSSAYFSPTMPQGRSPGMPPPWLAAQGVGPHGPAQLQMQPQPPARTGRPGPSRAASGPAYDGEERARLEDWARRRR</sequence>
<dbReference type="RefSeq" id="XP_018268211.1">
    <property type="nucleotide sequence ID" value="XM_018418122.1"/>
</dbReference>
<dbReference type="AlphaFoldDB" id="A0A0P9EKF8"/>
<keyword evidence="3" id="KW-1185">Reference proteome</keyword>